<sequence>MTGYNVHADALIYAGANFKRVAVDYKGGMPQEGLGKPSSGGGQLDEIMHNTLQMLTLLHGLVADATWQHGAKLQWVAENYQAKEAVMTELLQVAISVVAKPGTVPVPGTAPAPGGGQGH</sequence>
<dbReference type="EMBL" id="BAAAMR010000053">
    <property type="protein sequence ID" value="GAA2149739.1"/>
    <property type="molecule type" value="Genomic_DNA"/>
</dbReference>
<name>A0ABN2ZY48_9ACTN</name>
<dbReference type="RefSeq" id="WP_344272622.1">
    <property type="nucleotide sequence ID" value="NZ_BAAAMR010000053.1"/>
</dbReference>
<accession>A0ABN2ZY48</accession>
<keyword evidence="2" id="KW-1185">Reference proteome</keyword>
<organism evidence="1 2">
    <name type="scientific">Actinomadura napierensis</name>
    <dbReference type="NCBI Taxonomy" id="267854"/>
    <lineage>
        <taxon>Bacteria</taxon>
        <taxon>Bacillati</taxon>
        <taxon>Actinomycetota</taxon>
        <taxon>Actinomycetes</taxon>
        <taxon>Streptosporangiales</taxon>
        <taxon>Thermomonosporaceae</taxon>
        <taxon>Actinomadura</taxon>
    </lineage>
</organism>
<proteinExistence type="predicted"/>
<evidence type="ECO:0000313" key="2">
    <source>
        <dbReference type="Proteomes" id="UP001501020"/>
    </source>
</evidence>
<dbReference type="Pfam" id="PF19840">
    <property type="entry name" value="DUF6317"/>
    <property type="match status" value="1"/>
</dbReference>
<dbReference type="InterPro" id="IPR045558">
    <property type="entry name" value="DUF6317"/>
</dbReference>
<gene>
    <name evidence="1" type="ORF">GCM10009727_53460</name>
</gene>
<dbReference type="Proteomes" id="UP001501020">
    <property type="component" value="Unassembled WGS sequence"/>
</dbReference>
<comment type="caution">
    <text evidence="1">The sequence shown here is derived from an EMBL/GenBank/DDBJ whole genome shotgun (WGS) entry which is preliminary data.</text>
</comment>
<reference evidence="1 2" key="1">
    <citation type="journal article" date="2019" name="Int. J. Syst. Evol. Microbiol.">
        <title>The Global Catalogue of Microorganisms (GCM) 10K type strain sequencing project: providing services to taxonomists for standard genome sequencing and annotation.</title>
        <authorList>
            <consortium name="The Broad Institute Genomics Platform"/>
            <consortium name="The Broad Institute Genome Sequencing Center for Infectious Disease"/>
            <person name="Wu L."/>
            <person name="Ma J."/>
        </authorList>
    </citation>
    <scope>NUCLEOTIDE SEQUENCE [LARGE SCALE GENOMIC DNA]</scope>
    <source>
        <strain evidence="1 2">JCM 13850</strain>
    </source>
</reference>
<protein>
    <submittedName>
        <fullName evidence="1">Uncharacterized protein</fullName>
    </submittedName>
</protein>
<evidence type="ECO:0000313" key="1">
    <source>
        <dbReference type="EMBL" id="GAA2149739.1"/>
    </source>
</evidence>